<dbReference type="PRINTS" id="PR00344">
    <property type="entry name" value="BCTRLSENSOR"/>
</dbReference>
<evidence type="ECO:0000256" key="8">
    <source>
        <dbReference type="ARBA" id="ARBA00022840"/>
    </source>
</evidence>
<dbReference type="AlphaFoldDB" id="A0A1E3XBJ8"/>
<dbReference type="InterPro" id="IPR005467">
    <property type="entry name" value="His_kinase_dom"/>
</dbReference>
<evidence type="ECO:0000256" key="2">
    <source>
        <dbReference type="ARBA" id="ARBA00004370"/>
    </source>
</evidence>
<feature type="domain" description="Histidine kinase" evidence="11">
    <location>
        <begin position="423"/>
        <end position="645"/>
    </location>
</feature>
<dbReference type="Gene3D" id="1.10.287.130">
    <property type="match status" value="1"/>
</dbReference>
<dbReference type="InterPro" id="IPR000014">
    <property type="entry name" value="PAS"/>
</dbReference>
<feature type="domain" description="PAC" evidence="13">
    <location>
        <begin position="357"/>
        <end position="410"/>
    </location>
</feature>
<evidence type="ECO:0000256" key="7">
    <source>
        <dbReference type="ARBA" id="ARBA00022777"/>
    </source>
</evidence>
<keyword evidence="7 15" id="KW-0418">Kinase</keyword>
<dbReference type="Proteomes" id="UP000094056">
    <property type="component" value="Unassembled WGS sequence"/>
</dbReference>
<keyword evidence="5" id="KW-0808">Transferase</keyword>
<keyword evidence="10" id="KW-0812">Transmembrane</keyword>
<keyword evidence="6" id="KW-0547">Nucleotide-binding</keyword>
<evidence type="ECO:0000259" key="12">
    <source>
        <dbReference type="PROSITE" id="PS50112"/>
    </source>
</evidence>
<accession>A0A1E3XBJ8</accession>
<dbReference type="SMART" id="SM00387">
    <property type="entry name" value="HATPase_c"/>
    <property type="match status" value="1"/>
</dbReference>
<dbReference type="Pfam" id="PF00672">
    <property type="entry name" value="HAMP"/>
    <property type="match status" value="1"/>
</dbReference>
<feature type="domain" description="PAS" evidence="12">
    <location>
        <begin position="286"/>
        <end position="356"/>
    </location>
</feature>
<dbReference type="SUPFAM" id="SSF47384">
    <property type="entry name" value="Homodimeric domain of signal transducing histidine kinase"/>
    <property type="match status" value="1"/>
</dbReference>
<name>A0A1E3XBJ8_9BACT</name>
<dbReference type="CDD" id="cd00130">
    <property type="entry name" value="PAS"/>
    <property type="match status" value="1"/>
</dbReference>
<dbReference type="InterPro" id="IPR036890">
    <property type="entry name" value="HATPase_C_sf"/>
</dbReference>
<dbReference type="PROSITE" id="PS50885">
    <property type="entry name" value="HAMP"/>
    <property type="match status" value="1"/>
</dbReference>
<evidence type="ECO:0000256" key="6">
    <source>
        <dbReference type="ARBA" id="ARBA00022741"/>
    </source>
</evidence>
<evidence type="ECO:0000313" key="16">
    <source>
        <dbReference type="Proteomes" id="UP000094056"/>
    </source>
</evidence>
<evidence type="ECO:0000313" key="15">
    <source>
        <dbReference type="EMBL" id="ODS32334.1"/>
    </source>
</evidence>
<dbReference type="Gene3D" id="3.30.565.10">
    <property type="entry name" value="Histidine kinase-like ATPase, C-terminal domain"/>
    <property type="match status" value="1"/>
</dbReference>
<evidence type="ECO:0000256" key="9">
    <source>
        <dbReference type="ARBA" id="ARBA00023012"/>
    </source>
</evidence>
<dbReference type="Pfam" id="PF02518">
    <property type="entry name" value="HATPase_c"/>
    <property type="match status" value="1"/>
</dbReference>
<dbReference type="PROSITE" id="PS50113">
    <property type="entry name" value="PAC"/>
    <property type="match status" value="1"/>
</dbReference>
<evidence type="ECO:0000256" key="5">
    <source>
        <dbReference type="ARBA" id="ARBA00022679"/>
    </source>
</evidence>
<feature type="transmembrane region" description="Helical" evidence="10">
    <location>
        <begin position="191"/>
        <end position="213"/>
    </location>
</feature>
<keyword evidence="9" id="KW-0902">Two-component regulatory system</keyword>
<comment type="caution">
    <text evidence="15">The sequence shown here is derived from an EMBL/GenBank/DDBJ whole genome shotgun (WGS) entry which is preliminary data.</text>
</comment>
<dbReference type="InterPro" id="IPR004358">
    <property type="entry name" value="Sig_transdc_His_kin-like_C"/>
</dbReference>
<feature type="domain" description="HAMP" evidence="14">
    <location>
        <begin position="215"/>
        <end position="267"/>
    </location>
</feature>
<dbReference type="GO" id="GO:0016020">
    <property type="term" value="C:membrane"/>
    <property type="evidence" value="ECO:0007669"/>
    <property type="project" value="UniProtKB-SubCell"/>
</dbReference>
<organism evidence="15 16">
    <name type="scientific">Candidatus Scalindua rubra</name>
    <dbReference type="NCBI Taxonomy" id="1872076"/>
    <lineage>
        <taxon>Bacteria</taxon>
        <taxon>Pseudomonadati</taxon>
        <taxon>Planctomycetota</taxon>
        <taxon>Candidatus Brocadiia</taxon>
        <taxon>Candidatus Brocadiales</taxon>
        <taxon>Candidatus Scalinduaceae</taxon>
        <taxon>Candidatus Scalindua</taxon>
    </lineage>
</organism>
<dbReference type="NCBIfam" id="TIGR00229">
    <property type="entry name" value="sensory_box"/>
    <property type="match status" value="1"/>
</dbReference>
<dbReference type="InterPro" id="IPR013656">
    <property type="entry name" value="PAS_4"/>
</dbReference>
<evidence type="ECO:0000256" key="4">
    <source>
        <dbReference type="ARBA" id="ARBA00022553"/>
    </source>
</evidence>
<dbReference type="Gene3D" id="3.30.450.20">
    <property type="entry name" value="PAS domain"/>
    <property type="match status" value="1"/>
</dbReference>
<reference evidence="15 16" key="1">
    <citation type="submission" date="2016-07" db="EMBL/GenBank/DDBJ databases">
        <title>Draft genome of Scalindua rubra, obtained from a brine-seawater interface in the Red Sea, sheds light on salt adaptation in anammox bacteria.</title>
        <authorList>
            <person name="Speth D.R."/>
            <person name="Lagkouvardos I."/>
            <person name="Wang Y."/>
            <person name="Qian P.-Y."/>
            <person name="Dutilh B.E."/>
            <person name="Jetten M.S."/>
        </authorList>
    </citation>
    <scope>NUCLEOTIDE SEQUENCE [LARGE SCALE GENOMIC DNA]</scope>
    <source>
        <strain evidence="15">BSI-1</strain>
    </source>
</reference>
<dbReference type="Pfam" id="PF08448">
    <property type="entry name" value="PAS_4"/>
    <property type="match status" value="1"/>
</dbReference>
<feature type="transmembrane region" description="Helical" evidence="10">
    <location>
        <begin position="6"/>
        <end position="29"/>
    </location>
</feature>
<dbReference type="EC" id="2.7.13.3" evidence="3"/>
<dbReference type="Pfam" id="PF00512">
    <property type="entry name" value="HisKA"/>
    <property type="match status" value="1"/>
</dbReference>
<dbReference type="PROSITE" id="PS50109">
    <property type="entry name" value="HIS_KIN"/>
    <property type="match status" value="1"/>
</dbReference>
<dbReference type="InterPro" id="IPR035965">
    <property type="entry name" value="PAS-like_dom_sf"/>
</dbReference>
<dbReference type="SUPFAM" id="SSF55785">
    <property type="entry name" value="PYP-like sensor domain (PAS domain)"/>
    <property type="match status" value="1"/>
</dbReference>
<dbReference type="PROSITE" id="PS50112">
    <property type="entry name" value="PAS"/>
    <property type="match status" value="1"/>
</dbReference>
<dbReference type="PANTHER" id="PTHR43065">
    <property type="entry name" value="SENSOR HISTIDINE KINASE"/>
    <property type="match status" value="1"/>
</dbReference>
<sequence length="648" mass="73916">MFSIRTKLILFTSLLIVIISASVCLVFFIHQKRVHEEELKKLGSSLVMLLARDNEVKLALSHVQYVFLSNPIKKMQAFDRDEEIGYWRISNNSMTVVEEKVSLKDVEMEEIPIMRDFQNPNIPFINRIKTSSGNTFYDFSIPIFEKQIFSEEEFASQILDYMSFEKDQEILGFVQIGLSTHKLNEKINRTILYSIIPTGLGIGLGGICIMFFITRHIVSPLQRLASITQDIRKGKFPRTIDIRSKDELGQLSANFNQMTNTLNEYFNDLKQEITKHKRTANALRESEEKYRMLLENLPQRIYYKDKNSVYISCNENYAKDLKIRPSQIKGKTDYDFYPKELAEKYRADDKWVLDSGQTEDIEEKYIKDGKELTIHTVKTPIRDEKNNIIGIPGIFWDITEKIALQMEAIRTRQLASLGELAAGVAHEVNNPINGIINCAQILVDNSSKEGEDVDMASRIIKEGDRVANIVNRLLSFARHGNNNNLKNNANLHDILSDTFILVNAQLKREGIKVKLKLPKKIPEVTVDSQQIQQVFLNITSNARYALNQKYPKTHANKILEILGEEITINNRPYVKITFYDRGTGIPANIKDKVLDPFFTIKPRGEGTGLGLSISHGIISENNGKITIDSVEGKFTKVAIIMPAAEKSS</sequence>
<dbReference type="InterPro" id="IPR003661">
    <property type="entry name" value="HisK_dim/P_dom"/>
</dbReference>
<dbReference type="InterPro" id="IPR003660">
    <property type="entry name" value="HAMP_dom"/>
</dbReference>
<dbReference type="EMBL" id="MAYW01000067">
    <property type="protein sequence ID" value="ODS32334.1"/>
    <property type="molecule type" value="Genomic_DNA"/>
</dbReference>
<evidence type="ECO:0000259" key="14">
    <source>
        <dbReference type="PROSITE" id="PS50885"/>
    </source>
</evidence>
<evidence type="ECO:0000256" key="10">
    <source>
        <dbReference type="SAM" id="Phobius"/>
    </source>
</evidence>
<dbReference type="InterPro" id="IPR036097">
    <property type="entry name" value="HisK_dim/P_sf"/>
</dbReference>
<dbReference type="InterPro" id="IPR000700">
    <property type="entry name" value="PAS-assoc_C"/>
</dbReference>
<keyword evidence="10" id="KW-1133">Transmembrane helix</keyword>
<keyword evidence="10" id="KW-0472">Membrane</keyword>
<dbReference type="CDD" id="cd00082">
    <property type="entry name" value="HisKA"/>
    <property type="match status" value="1"/>
</dbReference>
<protein>
    <recommendedName>
        <fullName evidence="3">histidine kinase</fullName>
        <ecNumber evidence="3">2.7.13.3</ecNumber>
    </recommendedName>
</protein>
<dbReference type="Gene3D" id="6.10.340.10">
    <property type="match status" value="1"/>
</dbReference>
<gene>
    <name evidence="15" type="ORF">SCARUB_02530</name>
</gene>
<proteinExistence type="predicted"/>
<keyword evidence="8" id="KW-0067">ATP-binding</keyword>
<dbReference type="SMART" id="SM00388">
    <property type="entry name" value="HisKA"/>
    <property type="match status" value="1"/>
</dbReference>
<dbReference type="SUPFAM" id="SSF158472">
    <property type="entry name" value="HAMP domain-like"/>
    <property type="match status" value="1"/>
</dbReference>
<dbReference type="PANTHER" id="PTHR43065:SF10">
    <property type="entry name" value="PEROXIDE STRESS-ACTIVATED HISTIDINE KINASE MAK3"/>
    <property type="match status" value="1"/>
</dbReference>
<dbReference type="SUPFAM" id="SSF55874">
    <property type="entry name" value="ATPase domain of HSP90 chaperone/DNA topoisomerase II/histidine kinase"/>
    <property type="match status" value="1"/>
</dbReference>
<dbReference type="GO" id="GO:0000155">
    <property type="term" value="F:phosphorelay sensor kinase activity"/>
    <property type="evidence" value="ECO:0007669"/>
    <property type="project" value="InterPro"/>
</dbReference>
<dbReference type="InterPro" id="IPR003594">
    <property type="entry name" value="HATPase_dom"/>
</dbReference>
<evidence type="ECO:0000259" key="13">
    <source>
        <dbReference type="PROSITE" id="PS50113"/>
    </source>
</evidence>
<evidence type="ECO:0000256" key="1">
    <source>
        <dbReference type="ARBA" id="ARBA00000085"/>
    </source>
</evidence>
<evidence type="ECO:0000259" key="11">
    <source>
        <dbReference type="PROSITE" id="PS50109"/>
    </source>
</evidence>
<comment type="subcellular location">
    <subcellularLocation>
        <location evidence="2">Membrane</location>
    </subcellularLocation>
</comment>
<keyword evidence="4" id="KW-0597">Phosphoprotein</keyword>
<evidence type="ECO:0000256" key="3">
    <source>
        <dbReference type="ARBA" id="ARBA00012438"/>
    </source>
</evidence>
<dbReference type="SMART" id="SM00304">
    <property type="entry name" value="HAMP"/>
    <property type="match status" value="1"/>
</dbReference>
<dbReference type="GO" id="GO:0005524">
    <property type="term" value="F:ATP binding"/>
    <property type="evidence" value="ECO:0007669"/>
    <property type="project" value="UniProtKB-KW"/>
</dbReference>
<comment type="catalytic activity">
    <reaction evidence="1">
        <text>ATP + protein L-histidine = ADP + protein N-phospho-L-histidine.</text>
        <dbReference type="EC" id="2.7.13.3"/>
    </reaction>
</comment>
<dbReference type="CDD" id="cd06225">
    <property type="entry name" value="HAMP"/>
    <property type="match status" value="1"/>
</dbReference>